<dbReference type="OrthoDB" id="251889at2759"/>
<dbReference type="CDD" id="cd15482">
    <property type="entry name" value="Sialidase_non-viral"/>
    <property type="match status" value="1"/>
</dbReference>
<dbReference type="InterPro" id="IPR008377">
    <property type="entry name" value="Sialidase_trypan"/>
</dbReference>
<dbReference type="InterPro" id="IPR036278">
    <property type="entry name" value="Sialidase_sf"/>
</dbReference>
<feature type="compositionally biased region" description="Basic and acidic residues" evidence="1">
    <location>
        <begin position="792"/>
        <end position="803"/>
    </location>
</feature>
<dbReference type="InterPro" id="IPR013320">
    <property type="entry name" value="ConA-like_dom_sf"/>
</dbReference>
<dbReference type="Pfam" id="PF13859">
    <property type="entry name" value="BNR_3"/>
    <property type="match status" value="1"/>
</dbReference>
<dbReference type="EMBL" id="MKKU01001059">
    <property type="protein sequence ID" value="RNE98163.1"/>
    <property type="molecule type" value="Genomic_DNA"/>
</dbReference>
<keyword evidence="5" id="KW-0326">Glycosidase</keyword>
<feature type="signal peptide" evidence="2">
    <location>
        <begin position="1"/>
        <end position="26"/>
    </location>
</feature>
<dbReference type="Gene3D" id="2.120.10.10">
    <property type="match status" value="1"/>
</dbReference>
<dbReference type="AlphaFoldDB" id="A0A3R7JZY7"/>
<feature type="compositionally biased region" description="Low complexity" evidence="1">
    <location>
        <begin position="768"/>
        <end position="786"/>
    </location>
</feature>
<evidence type="ECO:0000259" key="3">
    <source>
        <dbReference type="Pfam" id="PF13859"/>
    </source>
</evidence>
<dbReference type="GeneID" id="40322886"/>
<feature type="domain" description="Sialidase" evidence="3">
    <location>
        <begin position="64"/>
        <end position="393"/>
    </location>
</feature>
<keyword evidence="6" id="KW-1185">Reference proteome</keyword>
<dbReference type="SUPFAM" id="SSF50939">
    <property type="entry name" value="Sialidases"/>
    <property type="match status" value="1"/>
</dbReference>
<gene>
    <name evidence="5" type="ORF">Tco025E_09275</name>
</gene>
<feature type="domain" description="Trans-sialidase C-terminal" evidence="4">
    <location>
        <begin position="451"/>
        <end position="656"/>
    </location>
</feature>
<feature type="chain" id="PRO_5018759942" evidence="2">
    <location>
        <begin position="27"/>
        <end position="932"/>
    </location>
</feature>
<dbReference type="RefSeq" id="XP_029223781.1">
    <property type="nucleotide sequence ID" value="XM_029376096.1"/>
</dbReference>
<evidence type="ECO:0000313" key="6">
    <source>
        <dbReference type="Proteomes" id="UP000284403"/>
    </source>
</evidence>
<dbReference type="PRINTS" id="PR01803">
    <property type="entry name" value="TCSIALIDASE"/>
</dbReference>
<dbReference type="Gene3D" id="2.60.120.200">
    <property type="match status" value="1"/>
</dbReference>
<feature type="region of interest" description="Disordered" evidence="1">
    <location>
        <begin position="673"/>
        <end position="889"/>
    </location>
</feature>
<protein>
    <submittedName>
        <fullName evidence="5">Trans-sialidase</fullName>
        <ecNumber evidence="5">3.2.1.18</ecNumber>
    </submittedName>
</protein>
<dbReference type="SUPFAM" id="SSF49899">
    <property type="entry name" value="Concanavalin A-like lectins/glucanases"/>
    <property type="match status" value="1"/>
</dbReference>
<name>A0A3R7JZY7_9TRYP</name>
<dbReference type="Proteomes" id="UP000284403">
    <property type="component" value="Unassembled WGS sequence"/>
</dbReference>
<evidence type="ECO:0000256" key="2">
    <source>
        <dbReference type="SAM" id="SignalP"/>
    </source>
</evidence>
<dbReference type="Pfam" id="PF22925">
    <property type="entry name" value="TS_C"/>
    <property type="match status" value="1"/>
</dbReference>
<sequence>MPRHLFSSAVLLLLFFICCGSQSVQADEPVAVNAVDPVEGTTLLSDAKWEYIKSTEGSLSSLRVPSLVKVGEDVFAVAGAWCKKTDGSGFAGIASTHLKEPETAAATEVSATDASSFATQLLKKGEEATDVMWPTTIVRGTDVYVLLGNYSRAEPTAETPGTDGWNLLMVKGTVTGSSEAKKLTWSETHAVKPQSAGDHDSLTRLVGGGGSGAVLKDGTLVFPMQAIDKEKKSALLTMRLTESKKKWELLSVATEVSCRDPSIVEWGDDGSLLMVASCEGGCYDVFILAADGRQWYRVFASIACVWGNTHAGKGFHVRTGLITADIEGRKVVLLTAPVYSGEASVVTGRLHLWVTDMQRVHDVGPASAADHNAVASSLLYKNDTKEELTLLYEKVSGDYYDLVSLRLTEQLQRVHQVVRRWTALDEALQSCTSTGSGEPQKTEGSCKGSVPTEGLVGLLSGTLDQTAWVDEYLGVNATVTNEAVTATKASNGLQFKGAGAGAQWPVGKLGQNQPYYFANTAFTLVATVTIHAVPADGSSPLPLLGARMNDGANTVLFGLAYTKDKRWSFTLHSNTSDGSAVTWEPGTAYRVAVTRDWNAWVVYVDGSVVDEGNYDGPLLVSAMVSHFYFGAEAKDGATESVDVTVADVLLYNRALGGDEIRQLKDGAVTIPRPAAAGEAKKPETDSLTPGGSGVKANFPALAPGENAVDGALPKDPQPASVGAGTGTPPSQKPARSQAPSAPKGPADSEGDALRQGSGAQTLPPPPSGRTHGATHAGDGADASHAGQAPNEAEERQKESKEQSGDAASGSPPDLAAAAASKTNTPAGLGGDGTAAAEPENEGEGETPGPEKKDAAPEAVLSSDGSPPARSDADQPPASNTTGTFLPGNVSAAFKNMTGLRPSEGDSDGAVRGCVSRLLLLVLLGLWSTTALR</sequence>
<evidence type="ECO:0000313" key="5">
    <source>
        <dbReference type="EMBL" id="RNE98163.1"/>
    </source>
</evidence>
<comment type="caution">
    <text evidence="5">The sequence shown here is derived from an EMBL/GenBank/DDBJ whole genome shotgun (WGS) entry which is preliminary data.</text>
</comment>
<dbReference type="InterPro" id="IPR055239">
    <property type="entry name" value="TS_C"/>
</dbReference>
<organism evidence="5 6">
    <name type="scientific">Trypanosoma conorhini</name>
    <dbReference type="NCBI Taxonomy" id="83891"/>
    <lineage>
        <taxon>Eukaryota</taxon>
        <taxon>Discoba</taxon>
        <taxon>Euglenozoa</taxon>
        <taxon>Kinetoplastea</taxon>
        <taxon>Metakinetoplastina</taxon>
        <taxon>Trypanosomatida</taxon>
        <taxon>Trypanosomatidae</taxon>
        <taxon>Trypanosoma</taxon>
    </lineage>
</organism>
<dbReference type="InterPro" id="IPR011040">
    <property type="entry name" value="Sialidase"/>
</dbReference>
<feature type="compositionally biased region" description="Polar residues" evidence="1">
    <location>
        <begin position="727"/>
        <end position="739"/>
    </location>
</feature>
<dbReference type="GO" id="GO:0004308">
    <property type="term" value="F:exo-alpha-sialidase activity"/>
    <property type="evidence" value="ECO:0007669"/>
    <property type="project" value="UniProtKB-EC"/>
</dbReference>
<evidence type="ECO:0000256" key="1">
    <source>
        <dbReference type="SAM" id="MobiDB-lite"/>
    </source>
</evidence>
<accession>A0A3R7JZY7</accession>
<dbReference type="EC" id="3.2.1.18" evidence="5"/>
<reference evidence="5 6" key="1">
    <citation type="journal article" date="2018" name="BMC Genomics">
        <title>Genomic comparison of Trypanosoma conorhini and Trypanosoma rangeli to Trypanosoma cruzi strains of high and low virulence.</title>
        <authorList>
            <person name="Bradwell K.R."/>
            <person name="Koparde V.N."/>
            <person name="Matveyev A.V."/>
            <person name="Serrano M.G."/>
            <person name="Alves J.M."/>
            <person name="Parikh H."/>
            <person name="Huang B."/>
            <person name="Lee V."/>
            <person name="Espinosa-Alvarez O."/>
            <person name="Ortiz P.A."/>
            <person name="Costa-Martins A.G."/>
            <person name="Teixeira M.M."/>
            <person name="Buck G.A."/>
        </authorList>
    </citation>
    <scope>NUCLEOTIDE SEQUENCE [LARGE SCALE GENOMIC DNA]</scope>
    <source>
        <strain evidence="5 6">025E</strain>
    </source>
</reference>
<keyword evidence="5" id="KW-0378">Hydrolase</keyword>
<evidence type="ECO:0000259" key="4">
    <source>
        <dbReference type="Pfam" id="PF22925"/>
    </source>
</evidence>
<keyword evidence="2" id="KW-0732">Signal</keyword>
<proteinExistence type="predicted"/>